<gene>
    <name evidence="2" type="ORF">MSP7336_00564</name>
</gene>
<dbReference type="AlphaFoldDB" id="A0A375YU37"/>
<dbReference type="EMBL" id="UEGW01000001">
    <property type="protein sequence ID" value="SRX92339.1"/>
    <property type="molecule type" value="Genomic_DNA"/>
</dbReference>
<accession>A0A375YU37</accession>
<reference evidence="2 3" key="1">
    <citation type="submission" date="2018-05" db="EMBL/GenBank/DDBJ databases">
        <authorList>
            <consortium name="IHU Genomes"/>
        </authorList>
    </citation>
    <scope>NUCLEOTIDE SEQUENCE [LARGE SCALE GENOMIC DNA]</scope>
    <source>
        <strain evidence="2 3">P7336</strain>
    </source>
</reference>
<sequence>MTEPHLRSAPADQRTLEPVSAPPALITEQELALGTAAAQGVQPDKVRWWTSVKLGVAAAFRDISVAAKTTSQPKRQFPRRYGFLEDALMAREMDRL</sequence>
<proteinExistence type="predicted"/>
<dbReference type="Proteomes" id="UP000252015">
    <property type="component" value="Unassembled WGS sequence"/>
</dbReference>
<dbReference type="OrthoDB" id="4637442at2"/>
<dbReference type="RefSeq" id="WP_139819680.1">
    <property type="nucleotide sequence ID" value="NZ_JACKUN010000013.1"/>
</dbReference>
<organism evidence="2 3">
    <name type="scientific">Mycobacterium shimoidei</name>
    <dbReference type="NCBI Taxonomy" id="29313"/>
    <lineage>
        <taxon>Bacteria</taxon>
        <taxon>Bacillati</taxon>
        <taxon>Actinomycetota</taxon>
        <taxon>Actinomycetes</taxon>
        <taxon>Mycobacteriales</taxon>
        <taxon>Mycobacteriaceae</taxon>
        <taxon>Mycobacterium</taxon>
    </lineage>
</organism>
<evidence type="ECO:0000256" key="1">
    <source>
        <dbReference type="SAM" id="MobiDB-lite"/>
    </source>
</evidence>
<keyword evidence="3" id="KW-1185">Reference proteome</keyword>
<evidence type="ECO:0000313" key="2">
    <source>
        <dbReference type="EMBL" id="SRX92339.1"/>
    </source>
</evidence>
<feature type="region of interest" description="Disordered" evidence="1">
    <location>
        <begin position="1"/>
        <end position="22"/>
    </location>
</feature>
<evidence type="ECO:0000313" key="3">
    <source>
        <dbReference type="Proteomes" id="UP000252015"/>
    </source>
</evidence>
<dbReference type="STRING" id="29313.BHQ16_18005"/>
<protein>
    <submittedName>
        <fullName evidence="2">Uncharacterized protein</fullName>
    </submittedName>
</protein>
<name>A0A375YU37_MYCSH</name>